<organism evidence="3 4">
    <name type="scientific">Eragrostis curvula</name>
    <name type="common">weeping love grass</name>
    <dbReference type="NCBI Taxonomy" id="38414"/>
    <lineage>
        <taxon>Eukaryota</taxon>
        <taxon>Viridiplantae</taxon>
        <taxon>Streptophyta</taxon>
        <taxon>Embryophyta</taxon>
        <taxon>Tracheophyta</taxon>
        <taxon>Spermatophyta</taxon>
        <taxon>Magnoliopsida</taxon>
        <taxon>Liliopsida</taxon>
        <taxon>Poales</taxon>
        <taxon>Poaceae</taxon>
        <taxon>PACMAD clade</taxon>
        <taxon>Chloridoideae</taxon>
        <taxon>Eragrostideae</taxon>
        <taxon>Eragrostidinae</taxon>
        <taxon>Eragrostis</taxon>
    </lineage>
</organism>
<feature type="compositionally biased region" description="Polar residues" evidence="1">
    <location>
        <begin position="105"/>
        <end position="119"/>
    </location>
</feature>
<dbReference type="AlphaFoldDB" id="A0A5J9V5T3"/>
<feature type="compositionally biased region" description="Low complexity" evidence="1">
    <location>
        <begin position="15"/>
        <end position="31"/>
    </location>
</feature>
<proteinExistence type="predicted"/>
<accession>A0A5J9V5T3</accession>
<reference evidence="3 4" key="1">
    <citation type="journal article" date="2019" name="Sci. Rep.">
        <title>A high-quality genome of Eragrostis curvula grass provides insights into Poaceae evolution and supports new strategies to enhance forage quality.</title>
        <authorList>
            <person name="Carballo J."/>
            <person name="Santos B.A.C.M."/>
            <person name="Zappacosta D."/>
            <person name="Garbus I."/>
            <person name="Selva J.P."/>
            <person name="Gallo C.A."/>
            <person name="Diaz A."/>
            <person name="Albertini E."/>
            <person name="Caccamo M."/>
            <person name="Echenique V."/>
        </authorList>
    </citation>
    <scope>NUCLEOTIDE SEQUENCE [LARGE SCALE GENOMIC DNA]</scope>
    <source>
        <strain evidence="4">cv. Victoria</strain>
        <tissue evidence="3">Leaf</tissue>
    </source>
</reference>
<keyword evidence="4" id="KW-1185">Reference proteome</keyword>
<dbReference type="EMBL" id="RWGY01000011">
    <property type="protein sequence ID" value="TVU30864.1"/>
    <property type="molecule type" value="Genomic_DNA"/>
</dbReference>
<evidence type="ECO:0000313" key="3">
    <source>
        <dbReference type="EMBL" id="TVU30864.1"/>
    </source>
</evidence>
<evidence type="ECO:0000313" key="4">
    <source>
        <dbReference type="Proteomes" id="UP000324897"/>
    </source>
</evidence>
<name>A0A5J9V5T3_9POAL</name>
<protein>
    <submittedName>
        <fullName evidence="3">Uncharacterized protein</fullName>
    </submittedName>
</protein>
<keyword evidence="2" id="KW-0472">Membrane</keyword>
<feature type="region of interest" description="Disordered" evidence="1">
    <location>
        <begin position="1"/>
        <end position="31"/>
    </location>
</feature>
<keyword evidence="2" id="KW-1133">Transmembrane helix</keyword>
<gene>
    <name evidence="3" type="ORF">EJB05_22511</name>
</gene>
<feature type="region of interest" description="Disordered" evidence="1">
    <location>
        <begin position="58"/>
        <end position="119"/>
    </location>
</feature>
<feature type="transmembrane region" description="Helical" evidence="2">
    <location>
        <begin position="30"/>
        <end position="47"/>
    </location>
</feature>
<evidence type="ECO:0000256" key="2">
    <source>
        <dbReference type="SAM" id="Phobius"/>
    </source>
</evidence>
<feature type="compositionally biased region" description="Polar residues" evidence="1">
    <location>
        <begin position="1"/>
        <end position="12"/>
    </location>
</feature>
<keyword evidence="2" id="KW-0812">Transmembrane</keyword>
<feature type="compositionally biased region" description="Low complexity" evidence="1">
    <location>
        <begin position="61"/>
        <end position="74"/>
    </location>
</feature>
<comment type="caution">
    <text evidence="3">The sequence shown here is derived from an EMBL/GenBank/DDBJ whole genome shotgun (WGS) entry which is preliminary data.</text>
</comment>
<dbReference type="Gramene" id="TVU30864">
    <property type="protein sequence ID" value="TVU30864"/>
    <property type="gene ID" value="EJB05_22511"/>
</dbReference>
<evidence type="ECO:0000256" key="1">
    <source>
        <dbReference type="SAM" id="MobiDB-lite"/>
    </source>
</evidence>
<feature type="non-terminal residue" evidence="3">
    <location>
        <position position="1"/>
    </location>
</feature>
<dbReference type="Proteomes" id="UP000324897">
    <property type="component" value="Chromosome 1"/>
</dbReference>
<sequence>MSSPPSFSTNRRNLLPPATTSRPRSSSPPAAHPLLVLALPLAFLWFIGDNDYKPQKRDNGAAAAFSSPSLLSPPCVATPARPPSSEVKRSQTAPRAVASTDGVAPSSTDMPASSRPSTQVLWLVSAPEGHASALSCAALGDPAPASRWSDSPSSYAQFSQAAAASAPDELA</sequence>